<gene>
    <name evidence="3" type="primary">LOC113500486</name>
</gene>
<evidence type="ECO:0000313" key="3">
    <source>
        <dbReference type="RefSeq" id="XP_026737110.1"/>
    </source>
</evidence>
<dbReference type="Proteomes" id="UP000322000">
    <property type="component" value="Chromosome 1"/>
</dbReference>
<evidence type="ECO:0000256" key="1">
    <source>
        <dbReference type="SAM" id="SignalP"/>
    </source>
</evidence>
<dbReference type="OrthoDB" id="7427897at2759"/>
<sequence length="292" mass="31855">NVSFGSQIVLLFIAVQCFEADGKPFLEGISIQKGLEIKFKPFPLKPITFIKEKWSPFGVFGKKRAIVKRDTEFLIPVSPSTLEPQPAPVFENLEEIQNTPPLRFLPPQPPRAVTLVPVSEAPTVIITSSPLPKISPTQPPVVTDIPPVFISSTPLAFSSVAPPPIPLSIPPSPPPMELANPVTEPSISSNFIVPPPREGPPPGLFTDISRSEPVREYMDVVPSIPPTPPLVDNNVKPDIPRTDIVINDNALVRGSKLALYFGSIFLSLMSQFMTNARATFDQMTNPTPVFNN</sequence>
<evidence type="ECO:0000313" key="2">
    <source>
        <dbReference type="Proteomes" id="UP000322000"/>
    </source>
</evidence>
<accession>A0A7E5W8Y6</accession>
<organism evidence="2 3">
    <name type="scientific">Trichoplusia ni</name>
    <name type="common">Cabbage looper</name>
    <dbReference type="NCBI Taxonomy" id="7111"/>
    <lineage>
        <taxon>Eukaryota</taxon>
        <taxon>Metazoa</taxon>
        <taxon>Ecdysozoa</taxon>
        <taxon>Arthropoda</taxon>
        <taxon>Hexapoda</taxon>
        <taxon>Insecta</taxon>
        <taxon>Pterygota</taxon>
        <taxon>Neoptera</taxon>
        <taxon>Endopterygota</taxon>
        <taxon>Lepidoptera</taxon>
        <taxon>Glossata</taxon>
        <taxon>Ditrysia</taxon>
        <taxon>Noctuoidea</taxon>
        <taxon>Noctuidae</taxon>
        <taxon>Plusiinae</taxon>
        <taxon>Trichoplusia</taxon>
    </lineage>
</organism>
<name>A0A7E5W8Y6_TRINI</name>
<dbReference type="GeneID" id="113500486"/>
<feature type="chain" id="PRO_5028925075" evidence="1">
    <location>
        <begin position="21"/>
        <end position="292"/>
    </location>
</feature>
<keyword evidence="1" id="KW-0732">Signal</keyword>
<dbReference type="AlphaFoldDB" id="A0A7E5W8Y6"/>
<reference evidence="3" key="1">
    <citation type="submission" date="2025-08" db="UniProtKB">
        <authorList>
            <consortium name="RefSeq"/>
        </authorList>
    </citation>
    <scope>IDENTIFICATION</scope>
</reference>
<feature type="non-terminal residue" evidence="3">
    <location>
        <position position="1"/>
    </location>
</feature>
<dbReference type="InParanoid" id="A0A7E5W8Y6"/>
<proteinExistence type="predicted"/>
<dbReference type="KEGG" id="tnl:113500486"/>
<keyword evidence="2" id="KW-1185">Reference proteome</keyword>
<feature type="signal peptide" evidence="1">
    <location>
        <begin position="1"/>
        <end position="20"/>
    </location>
</feature>
<protein>
    <submittedName>
        <fullName evidence="3">Leucine-rich repeat extensin-like protein 3</fullName>
    </submittedName>
</protein>
<dbReference type="RefSeq" id="XP_026737110.1">
    <property type="nucleotide sequence ID" value="XM_026881309.1"/>
</dbReference>